<evidence type="ECO:0000256" key="6">
    <source>
        <dbReference type="SAM" id="Phobius"/>
    </source>
</evidence>
<dbReference type="PANTHER" id="PTHR45620">
    <property type="entry name" value="PDF RECEPTOR-LIKE PROTEIN-RELATED"/>
    <property type="match status" value="1"/>
</dbReference>
<accession>A0ABD0TSP7</accession>
<comment type="subcellular location">
    <subcellularLocation>
        <location evidence="1">Membrane</location>
        <topology evidence="1">Multi-pass membrane protein</topology>
    </subcellularLocation>
</comment>
<dbReference type="InterPro" id="IPR017981">
    <property type="entry name" value="GPCR_2-like_7TM"/>
</dbReference>
<dbReference type="Gene3D" id="1.20.1070.10">
    <property type="entry name" value="Rhodopsin 7-helix transmembrane proteins"/>
    <property type="match status" value="1"/>
</dbReference>
<feature type="region of interest" description="Disordered" evidence="5">
    <location>
        <begin position="280"/>
        <end position="360"/>
    </location>
</feature>
<feature type="compositionally biased region" description="Low complexity" evidence="5">
    <location>
        <begin position="1"/>
        <end position="16"/>
    </location>
</feature>
<dbReference type="Proteomes" id="UP001549921">
    <property type="component" value="Unassembled WGS sequence"/>
</dbReference>
<protein>
    <recommendedName>
        <fullName evidence="7">G-protein coupled receptors family 2 profile 2 domain-containing protein</fullName>
    </recommendedName>
</protein>
<feature type="transmembrane region" description="Helical" evidence="6">
    <location>
        <begin position="64"/>
        <end position="86"/>
    </location>
</feature>
<keyword evidence="2 6" id="KW-0812">Transmembrane</keyword>
<evidence type="ECO:0000256" key="1">
    <source>
        <dbReference type="ARBA" id="ARBA00004141"/>
    </source>
</evidence>
<feature type="transmembrane region" description="Helical" evidence="6">
    <location>
        <begin position="106"/>
        <end position="127"/>
    </location>
</feature>
<keyword evidence="3 6" id="KW-1133">Transmembrane helix</keyword>
<dbReference type="PRINTS" id="PR00249">
    <property type="entry name" value="GPCRSECRETIN"/>
</dbReference>
<dbReference type="EMBL" id="JBEDNZ010000001">
    <property type="protein sequence ID" value="KAL0852375.1"/>
    <property type="molecule type" value="Genomic_DNA"/>
</dbReference>
<sequence>MSIASNDSFSSSVFGSPTQTNVSKVDPLNMSTKRILVLLGQIKTLTGEALNIKKRPNRPLRRPYLCEISYALLEYAITEMFLWMFIEGLYLNNLVTSNVLKEHMAYNVYFIVGWSLPLIITIVWAAVTGMHYKNEVVKHCWYGYNFLPIYWIVQGPRLAVVLVNLIFLLNILRVLVIKIRRTDNTELNKVRLVKALRAAFVLLPLLGITNALDMTEAPLDGSVWQFALWSYSTHFLRSFQGFFIALLYCFLNAEVRMVMRKHYENYKAMRETRKRQAVLFRTNNGRQSHSMSSPIRRVKTRSESTQTKGQQQKPMRWPRGSGRPRSLADLEISLPTNDESRRSTGTDTGPDLDPSRRSSSASCIGQCIVTVEHEYDNNRALALRDCRYRRSEPSDSFSCQQDAETST</sequence>
<evidence type="ECO:0000256" key="2">
    <source>
        <dbReference type="ARBA" id="ARBA00022692"/>
    </source>
</evidence>
<dbReference type="PROSITE" id="PS00650">
    <property type="entry name" value="G_PROTEIN_RECEP_F2_2"/>
    <property type="match status" value="1"/>
</dbReference>
<reference evidence="8 9" key="1">
    <citation type="submission" date="2024-06" db="EMBL/GenBank/DDBJ databases">
        <title>A chromosome-level genome assembly of beet webworm, Loxostege sticticalis.</title>
        <authorList>
            <person name="Zhang Y."/>
        </authorList>
    </citation>
    <scope>NUCLEOTIDE SEQUENCE [LARGE SCALE GENOMIC DNA]</scope>
    <source>
        <strain evidence="8">AQ028</strain>
        <tissue evidence="8">Male pupae</tissue>
    </source>
</reference>
<feature type="transmembrane region" description="Helical" evidence="6">
    <location>
        <begin position="196"/>
        <end position="214"/>
    </location>
</feature>
<evidence type="ECO:0000256" key="4">
    <source>
        <dbReference type="ARBA" id="ARBA00023136"/>
    </source>
</evidence>
<feature type="transmembrane region" description="Helical" evidence="6">
    <location>
        <begin position="159"/>
        <end position="176"/>
    </location>
</feature>
<dbReference type="InterPro" id="IPR050332">
    <property type="entry name" value="GPCR_2"/>
</dbReference>
<evidence type="ECO:0000313" key="8">
    <source>
        <dbReference type="EMBL" id="KAL0852375.1"/>
    </source>
</evidence>
<dbReference type="AlphaFoldDB" id="A0ABD0TSP7"/>
<feature type="domain" description="G-protein coupled receptors family 2 profile 2" evidence="7">
    <location>
        <begin position="66"/>
        <end position="252"/>
    </location>
</feature>
<dbReference type="InterPro" id="IPR017983">
    <property type="entry name" value="GPCR_2_secretin-like_CS"/>
</dbReference>
<organism evidence="8 9">
    <name type="scientific">Loxostege sticticalis</name>
    <name type="common">Beet webworm moth</name>
    <dbReference type="NCBI Taxonomy" id="481309"/>
    <lineage>
        <taxon>Eukaryota</taxon>
        <taxon>Metazoa</taxon>
        <taxon>Ecdysozoa</taxon>
        <taxon>Arthropoda</taxon>
        <taxon>Hexapoda</taxon>
        <taxon>Insecta</taxon>
        <taxon>Pterygota</taxon>
        <taxon>Neoptera</taxon>
        <taxon>Endopterygota</taxon>
        <taxon>Lepidoptera</taxon>
        <taxon>Glossata</taxon>
        <taxon>Ditrysia</taxon>
        <taxon>Pyraloidea</taxon>
        <taxon>Crambidae</taxon>
        <taxon>Pyraustinae</taxon>
        <taxon>Loxostege</taxon>
    </lineage>
</organism>
<evidence type="ECO:0000259" key="7">
    <source>
        <dbReference type="PROSITE" id="PS50261"/>
    </source>
</evidence>
<dbReference type="Pfam" id="PF00002">
    <property type="entry name" value="7tm_2"/>
    <property type="match status" value="1"/>
</dbReference>
<keyword evidence="4 6" id="KW-0472">Membrane</keyword>
<feature type="compositionally biased region" description="Polar residues" evidence="5">
    <location>
        <begin position="281"/>
        <end position="293"/>
    </location>
</feature>
<name>A0ABD0TSP7_LOXSC</name>
<dbReference type="GO" id="GO:0016020">
    <property type="term" value="C:membrane"/>
    <property type="evidence" value="ECO:0007669"/>
    <property type="project" value="UniProtKB-SubCell"/>
</dbReference>
<dbReference type="PANTHER" id="PTHR45620:SF17">
    <property type="entry name" value="PDF RECEPTOR"/>
    <property type="match status" value="1"/>
</dbReference>
<feature type="compositionally biased region" description="Polar residues" evidence="5">
    <location>
        <begin position="303"/>
        <end position="313"/>
    </location>
</feature>
<gene>
    <name evidence="8" type="ORF">ABMA28_000572</name>
</gene>
<comment type="caution">
    <text evidence="8">The sequence shown here is derived from an EMBL/GenBank/DDBJ whole genome shotgun (WGS) entry which is preliminary data.</text>
</comment>
<evidence type="ECO:0000313" key="9">
    <source>
        <dbReference type="Proteomes" id="UP001549921"/>
    </source>
</evidence>
<evidence type="ECO:0000256" key="3">
    <source>
        <dbReference type="ARBA" id="ARBA00022989"/>
    </source>
</evidence>
<proteinExistence type="predicted"/>
<dbReference type="PROSITE" id="PS50261">
    <property type="entry name" value="G_PROTEIN_RECEP_F2_4"/>
    <property type="match status" value="1"/>
</dbReference>
<dbReference type="InterPro" id="IPR000832">
    <property type="entry name" value="GPCR_2_secretin-like"/>
</dbReference>
<evidence type="ECO:0000256" key="5">
    <source>
        <dbReference type="SAM" id="MobiDB-lite"/>
    </source>
</evidence>
<feature type="transmembrane region" description="Helical" evidence="6">
    <location>
        <begin position="234"/>
        <end position="251"/>
    </location>
</feature>
<feature type="region of interest" description="Disordered" evidence="5">
    <location>
        <begin position="1"/>
        <end position="20"/>
    </location>
</feature>